<comment type="subunit">
    <text evidence="10">Heterotetramer composed of ParC and ParE.</text>
</comment>
<evidence type="ECO:0000313" key="14">
    <source>
        <dbReference type="Proteomes" id="UP000028401"/>
    </source>
</evidence>
<keyword evidence="4 11" id="KW-0547">Nucleotide-binding</keyword>
<dbReference type="GO" id="GO:0005524">
    <property type="term" value="F:ATP binding"/>
    <property type="evidence" value="ECO:0007669"/>
    <property type="project" value="UniProtKB-UniRule"/>
</dbReference>
<dbReference type="InterPro" id="IPR013759">
    <property type="entry name" value="Topo_IIA_B_C"/>
</dbReference>
<dbReference type="GeneID" id="61109191"/>
<dbReference type="Gene3D" id="3.30.565.10">
    <property type="entry name" value="Histidine kinase-like ATPase, C-terminal domain"/>
    <property type="match status" value="1"/>
</dbReference>
<reference evidence="13 14" key="1">
    <citation type="submission" date="2014-06" db="EMBL/GenBank/DDBJ databases">
        <title>Draft genome sequence of the putrescine producing strain Lactococcus lactis subsp cremoris GE214.</title>
        <authorList>
            <person name="Ladero V."/>
            <person name="Linares D.M."/>
            <person name="del Rio B."/>
            <person name="Mayo B."/>
            <person name="Martin M.C."/>
            <person name="Fernandez M."/>
            <person name="Alvarez M.A."/>
        </authorList>
    </citation>
    <scope>NUCLEOTIDE SEQUENCE [LARGE SCALE GENOMIC DNA]</scope>
    <source>
        <strain evidence="13 14">GE214</strain>
    </source>
</reference>
<dbReference type="InterPro" id="IPR013760">
    <property type="entry name" value="Topo_IIA-like_dom_sf"/>
</dbReference>
<dbReference type="InterPro" id="IPR003594">
    <property type="entry name" value="HATPase_dom"/>
</dbReference>
<feature type="binding site" evidence="11">
    <location>
        <position position="509"/>
    </location>
    <ligand>
        <name>Mg(2+)</name>
        <dbReference type="ChEBI" id="CHEBI:18420"/>
        <label>2</label>
    </ligand>
</feature>
<gene>
    <name evidence="11" type="primary">gyrB</name>
    <name evidence="13" type="ORF">U725_00050</name>
</gene>
<evidence type="ECO:0000256" key="11">
    <source>
        <dbReference type="HAMAP-Rule" id="MF_01898"/>
    </source>
</evidence>
<dbReference type="SUPFAM" id="SSF55874">
    <property type="entry name" value="ATPase domain of HSP90 chaperone/DNA topoisomerase II/histidine kinase"/>
    <property type="match status" value="1"/>
</dbReference>
<dbReference type="InterPro" id="IPR020568">
    <property type="entry name" value="Ribosomal_Su5_D2-typ_SF"/>
</dbReference>
<name>A0A084AEJ9_LACLC</name>
<dbReference type="NCBIfam" id="NF004189">
    <property type="entry name" value="PRK05644.1"/>
    <property type="match status" value="1"/>
</dbReference>
<dbReference type="InterPro" id="IPR002288">
    <property type="entry name" value="DNA_gyrase_B_C"/>
</dbReference>
<dbReference type="InterPro" id="IPR018522">
    <property type="entry name" value="TopoIIA_CS"/>
</dbReference>
<evidence type="ECO:0000256" key="3">
    <source>
        <dbReference type="ARBA" id="ARBA00022723"/>
    </source>
</evidence>
<dbReference type="CDD" id="cd00822">
    <property type="entry name" value="TopoII_Trans_DNA_gyrase"/>
    <property type="match status" value="1"/>
</dbReference>
<evidence type="ECO:0000313" key="13">
    <source>
        <dbReference type="EMBL" id="KEY63728.1"/>
    </source>
</evidence>
<dbReference type="SUPFAM" id="SSF54211">
    <property type="entry name" value="Ribosomal protein S5 domain 2-like"/>
    <property type="match status" value="1"/>
</dbReference>
<comment type="subcellular location">
    <subcellularLocation>
        <location evidence="11">Cytoplasm</location>
    </subcellularLocation>
</comment>
<dbReference type="InterPro" id="IPR006171">
    <property type="entry name" value="TOPRIM_dom"/>
</dbReference>
<dbReference type="EMBL" id="AZSI01000002">
    <property type="protein sequence ID" value="KEY63728.1"/>
    <property type="molecule type" value="Genomic_DNA"/>
</dbReference>
<dbReference type="PROSITE" id="PS50880">
    <property type="entry name" value="TOPRIM"/>
    <property type="match status" value="1"/>
</dbReference>
<dbReference type="Pfam" id="PF02518">
    <property type="entry name" value="HATPase_c"/>
    <property type="match status" value="1"/>
</dbReference>
<evidence type="ECO:0000256" key="7">
    <source>
        <dbReference type="ARBA" id="ARBA00023029"/>
    </source>
</evidence>
<dbReference type="CDD" id="cd16928">
    <property type="entry name" value="HATPase_GyrB-like"/>
    <property type="match status" value="1"/>
</dbReference>
<keyword evidence="6 11" id="KW-0460">Magnesium</keyword>
<dbReference type="InterPro" id="IPR036890">
    <property type="entry name" value="HATPase_C_sf"/>
</dbReference>
<dbReference type="GO" id="GO:0034335">
    <property type="term" value="F:DNA negative supercoiling activity"/>
    <property type="evidence" value="ECO:0007669"/>
    <property type="project" value="UniProtKB-ARBA"/>
</dbReference>
<organism evidence="13 14">
    <name type="scientific">Lactococcus cremoris subsp. cremoris GE214</name>
    <dbReference type="NCBI Taxonomy" id="1415168"/>
    <lineage>
        <taxon>Bacteria</taxon>
        <taxon>Bacillati</taxon>
        <taxon>Bacillota</taxon>
        <taxon>Bacilli</taxon>
        <taxon>Lactobacillales</taxon>
        <taxon>Streptococcaceae</taxon>
        <taxon>Lactococcus</taxon>
        <taxon>Lactococcus cremoris subsp. cremoris</taxon>
    </lineage>
</organism>
<dbReference type="PRINTS" id="PR01159">
    <property type="entry name" value="DNAGYRASEB"/>
</dbReference>
<dbReference type="InterPro" id="IPR014721">
    <property type="entry name" value="Ribsml_uS5_D2-typ_fold_subgr"/>
</dbReference>
<keyword evidence="3 11" id="KW-0479">Metal-binding</keyword>
<dbReference type="FunFam" id="3.30.565.10:FF:000002">
    <property type="entry name" value="DNA gyrase subunit B"/>
    <property type="match status" value="1"/>
</dbReference>
<dbReference type="NCBIfam" id="NF011501">
    <property type="entry name" value="PRK14939.1"/>
    <property type="match status" value="1"/>
</dbReference>
<dbReference type="HAMAP" id="MF_01898">
    <property type="entry name" value="GyrB"/>
    <property type="match status" value="1"/>
</dbReference>
<dbReference type="InterPro" id="IPR001241">
    <property type="entry name" value="Topo_IIA"/>
</dbReference>
<dbReference type="Proteomes" id="UP000028401">
    <property type="component" value="Unassembled WGS sequence"/>
</dbReference>
<dbReference type="Gene3D" id="3.30.230.10">
    <property type="match status" value="1"/>
</dbReference>
<dbReference type="AlphaFoldDB" id="A0A084AEJ9"/>
<comment type="function">
    <text evidence="11">A type II topoisomerase that negatively supercoils closed circular double-stranded (ds) DNA in an ATP-dependent manner to modulate DNA topology and maintain chromosomes in an underwound state. Negative supercoiling favors strand separation, and DNA replication, transcription, recombination and repair, all of which involve strand separation. Also able to catalyze the interconversion of other topological isomers of dsDNA rings, including catenanes and knotted rings. Type II topoisomerases break and join 2 DNA strands simultaneously in an ATP-dependent manner.</text>
</comment>
<feature type="binding site" evidence="11">
    <location>
        <position position="436"/>
    </location>
    <ligand>
        <name>Mg(2+)</name>
        <dbReference type="ChEBI" id="CHEBI:18420"/>
        <label>1</label>
        <note>catalytic</note>
    </ligand>
</feature>
<dbReference type="GO" id="GO:0006261">
    <property type="term" value="P:DNA-templated DNA replication"/>
    <property type="evidence" value="ECO:0007669"/>
    <property type="project" value="UniProtKB-UniRule"/>
</dbReference>
<feature type="site" description="Interaction with DNA" evidence="11">
    <location>
        <position position="461"/>
    </location>
</feature>
<dbReference type="CDD" id="cd03366">
    <property type="entry name" value="TOPRIM_TopoIIA_GyrB"/>
    <property type="match status" value="1"/>
</dbReference>
<feature type="domain" description="Toprim" evidence="12">
    <location>
        <begin position="430"/>
        <end position="544"/>
    </location>
</feature>
<protein>
    <recommendedName>
        <fullName evidence="11">DNA gyrase subunit B</fullName>
        <ecNumber evidence="11">5.6.2.2</ecNumber>
    </recommendedName>
</protein>
<accession>A0A084AEJ9</accession>
<dbReference type="SMART" id="SM00433">
    <property type="entry name" value="TOP2c"/>
    <property type="match status" value="1"/>
</dbReference>
<comment type="catalytic activity">
    <reaction evidence="1 11">
        <text>ATP-dependent breakage, passage and rejoining of double-stranded DNA.</text>
        <dbReference type="EC" id="5.6.2.2"/>
    </reaction>
</comment>
<evidence type="ECO:0000256" key="2">
    <source>
        <dbReference type="ARBA" id="ARBA00010708"/>
    </source>
</evidence>
<dbReference type="InterPro" id="IPR034160">
    <property type="entry name" value="TOPRIM_GyrB"/>
</dbReference>
<dbReference type="GO" id="GO:0005694">
    <property type="term" value="C:chromosome"/>
    <property type="evidence" value="ECO:0007669"/>
    <property type="project" value="InterPro"/>
</dbReference>
<comment type="subunit">
    <text evidence="11">Heterotetramer, composed of two GyrA and two GyrB chains. In the heterotetramer, GyrA contains the active site tyrosine that forms a transient covalent intermediate with DNA, while GyrB binds cofactors and catalyzes ATP hydrolysis.</text>
</comment>
<dbReference type="Pfam" id="PF00986">
    <property type="entry name" value="DNA_gyraseB_C"/>
    <property type="match status" value="1"/>
</dbReference>
<comment type="caution">
    <text evidence="13">The sequence shown here is derived from an EMBL/GenBank/DDBJ whole genome shotgun (WGS) entry which is preliminary data.</text>
</comment>
<evidence type="ECO:0000256" key="4">
    <source>
        <dbReference type="ARBA" id="ARBA00022741"/>
    </source>
</evidence>
<evidence type="ECO:0000256" key="6">
    <source>
        <dbReference type="ARBA" id="ARBA00022842"/>
    </source>
</evidence>
<keyword evidence="11" id="KW-0963">Cytoplasm</keyword>
<dbReference type="GO" id="GO:0003677">
    <property type="term" value="F:DNA binding"/>
    <property type="evidence" value="ECO:0007669"/>
    <property type="project" value="UniProtKB-KW"/>
</dbReference>
<dbReference type="PROSITE" id="PS00177">
    <property type="entry name" value="TOPOISOMERASE_II"/>
    <property type="match status" value="1"/>
</dbReference>
<proteinExistence type="inferred from homology"/>
<dbReference type="EC" id="5.6.2.2" evidence="11"/>
<dbReference type="NCBIfam" id="TIGR01059">
    <property type="entry name" value="gyrB"/>
    <property type="match status" value="1"/>
</dbReference>
<evidence type="ECO:0000259" key="12">
    <source>
        <dbReference type="PROSITE" id="PS50880"/>
    </source>
</evidence>
<comment type="miscellaneous">
    <text evidence="11">Few gyrases are as efficient as E.coli at forming negative supercoils. Not all organisms have 2 type II topoisomerases; in organisms with a single type II topoisomerase this enzyme also has to decatenate newly replicated chromosomes.</text>
</comment>
<evidence type="ECO:0000256" key="9">
    <source>
        <dbReference type="ARBA" id="ARBA00023235"/>
    </source>
</evidence>
<evidence type="ECO:0000256" key="1">
    <source>
        <dbReference type="ARBA" id="ARBA00000185"/>
    </source>
</evidence>
<dbReference type="Pfam" id="PF00204">
    <property type="entry name" value="DNA_gyraseB"/>
    <property type="match status" value="1"/>
</dbReference>
<dbReference type="Gene3D" id="3.40.50.670">
    <property type="match status" value="1"/>
</dbReference>
<evidence type="ECO:0000256" key="8">
    <source>
        <dbReference type="ARBA" id="ARBA00023125"/>
    </source>
</evidence>
<feature type="binding site" evidence="11">
    <location>
        <position position="511"/>
    </location>
    <ligand>
        <name>Mg(2+)</name>
        <dbReference type="ChEBI" id="CHEBI:18420"/>
        <label>2</label>
    </ligand>
</feature>
<keyword evidence="7 11" id="KW-0799">Topoisomerase</keyword>
<dbReference type="RefSeq" id="WP_011675870.1">
    <property type="nucleotide sequence ID" value="NZ_AZSI01000002.1"/>
</dbReference>
<comment type="similarity">
    <text evidence="2 11">Belongs to the type II topoisomerase GyrB family.</text>
</comment>
<dbReference type="SMART" id="SM00387">
    <property type="entry name" value="HATPase_c"/>
    <property type="match status" value="1"/>
</dbReference>
<keyword evidence="8" id="KW-0238">DNA-binding</keyword>
<dbReference type="SUPFAM" id="SSF56719">
    <property type="entry name" value="Type II DNA topoisomerase"/>
    <property type="match status" value="1"/>
</dbReference>
<dbReference type="PANTHER" id="PTHR45866">
    <property type="entry name" value="DNA GYRASE/TOPOISOMERASE SUBUNIT B"/>
    <property type="match status" value="1"/>
</dbReference>
<dbReference type="InterPro" id="IPR000565">
    <property type="entry name" value="Topo_IIA_B"/>
</dbReference>
<dbReference type="PRINTS" id="PR00418">
    <property type="entry name" value="TPI2FAMILY"/>
</dbReference>
<dbReference type="SMR" id="A0A084AEJ9"/>
<comment type="cofactor">
    <cofactor evidence="11">
        <name>Mg(2+)</name>
        <dbReference type="ChEBI" id="CHEBI:18420"/>
    </cofactor>
    <cofactor evidence="11">
        <name>Mn(2+)</name>
        <dbReference type="ChEBI" id="CHEBI:29035"/>
    </cofactor>
    <cofactor evidence="11">
        <name>Ca(2+)</name>
        <dbReference type="ChEBI" id="CHEBI:29108"/>
    </cofactor>
    <text evidence="11">Binds two Mg(2+) per subunit. The magnesium ions form salt bridges with both the protein and the DNA. Can also accept other divalent metal cations, such as Mn(2+) or Ca(2+).</text>
</comment>
<keyword evidence="5 11" id="KW-0067">ATP-binding</keyword>
<dbReference type="Pfam" id="PF01751">
    <property type="entry name" value="Toprim"/>
    <property type="match status" value="1"/>
</dbReference>
<sequence>MNEENKNLEMLADEYDASQIQVLEGLEAVRMRPGMYIGSTSKEGLHHLVWEIVDNSIDEALAGFASHIEVFIEPDNSITVVDDGRGIPVDIQEKTGRPAVETVFTVLHAGGKFGGGGYKVSGGLHGVGSSVVNALSTTLDVTVHKDGQKYFQEYHRGLVRDDLKIIGETDLRGTTVHFVPDPEIFTETVEFDFDKLATRVRELAFLNRGLRISLTDKREGNEKNEVHFHYEGGIQSYVEYLNENKTVIFEPAIFTEGEMDGIAVEVAMQYTDTYHSVVMSFANNINTHEGGTHEQGFRTALTRVINNYAKQNKILKENEDNLTGDDVREGLTAVISVKHPNPQFEGQTKTKLGNSEVTGIVNKLFAEALTTFMLENPQVARKIVEKGILASKARIAAKRAREVTRKKSGLEISNLPGKLADCSSNNPEQTELFIVEGDSAGGSAKSGRNREFQAILPIRGKILNVEKATMDKILANEEIRSLFTAMGTGFGGDYDLSKARYHKLVIMTDADVDGAHIRTLLLTLFYRYMRPVVEAGYVYIAQPPIYGIKVGSETKEYIQPGENQEKDLQEALARWAQGRTKPTVQRYKGLGEMDDHQLWETTMDPEHRLMARVSVEDAAEADKIFDMLMGDRVEPRREFIENNAQYSTIDA</sequence>
<dbReference type="GO" id="GO:0046872">
    <property type="term" value="F:metal ion binding"/>
    <property type="evidence" value="ECO:0007669"/>
    <property type="project" value="UniProtKB-KW"/>
</dbReference>
<dbReference type="GO" id="GO:0005737">
    <property type="term" value="C:cytoplasm"/>
    <property type="evidence" value="ECO:0007669"/>
    <property type="project" value="UniProtKB-SubCell"/>
</dbReference>
<dbReference type="FunFam" id="3.30.230.10:FF:000005">
    <property type="entry name" value="DNA gyrase subunit B"/>
    <property type="match status" value="1"/>
</dbReference>
<feature type="site" description="Interaction with DNA" evidence="11">
    <location>
        <position position="464"/>
    </location>
</feature>
<dbReference type="PATRIC" id="fig|1415168.3.peg.56"/>
<dbReference type="PANTHER" id="PTHR45866:SF1">
    <property type="entry name" value="DNA GYRASE SUBUNIT B, MITOCHONDRIAL"/>
    <property type="match status" value="1"/>
</dbReference>
<keyword evidence="9 11" id="KW-0413">Isomerase</keyword>
<evidence type="ECO:0000256" key="10">
    <source>
        <dbReference type="ARBA" id="ARBA00063644"/>
    </source>
</evidence>
<dbReference type="GO" id="GO:0006265">
    <property type="term" value="P:DNA topological change"/>
    <property type="evidence" value="ECO:0007669"/>
    <property type="project" value="UniProtKB-UniRule"/>
</dbReference>
<feature type="binding site" evidence="11">
    <location>
        <position position="509"/>
    </location>
    <ligand>
        <name>Mg(2+)</name>
        <dbReference type="ChEBI" id="CHEBI:18420"/>
        <label>1</label>
        <note>catalytic</note>
    </ligand>
</feature>
<dbReference type="InterPro" id="IPR011557">
    <property type="entry name" value="GyrB"/>
</dbReference>
<dbReference type="InterPro" id="IPR013506">
    <property type="entry name" value="Topo_IIA_bsu_dom2"/>
</dbReference>
<dbReference type="FunFam" id="3.40.50.670:FF:000002">
    <property type="entry name" value="DNA gyrase subunit B"/>
    <property type="match status" value="1"/>
</dbReference>
<evidence type="ECO:0000256" key="5">
    <source>
        <dbReference type="ARBA" id="ARBA00022840"/>
    </source>
</evidence>